<keyword evidence="4" id="KW-1185">Reference proteome</keyword>
<dbReference type="GO" id="GO:0016989">
    <property type="term" value="F:sigma factor antagonist activity"/>
    <property type="evidence" value="ECO:0007669"/>
    <property type="project" value="TreeGrafter"/>
</dbReference>
<feature type="region of interest" description="Disordered" evidence="1">
    <location>
        <begin position="199"/>
        <end position="224"/>
    </location>
</feature>
<gene>
    <name evidence="3" type="ORF">GO499_06250</name>
</gene>
<dbReference type="InterPro" id="IPR051474">
    <property type="entry name" value="Anti-sigma-K/W_factor"/>
</dbReference>
<dbReference type="RefSeq" id="WP_161861394.1">
    <property type="nucleotide sequence ID" value="NZ_CP046620.1"/>
</dbReference>
<dbReference type="PANTHER" id="PTHR37461">
    <property type="entry name" value="ANTI-SIGMA-K FACTOR RSKA"/>
    <property type="match status" value="1"/>
</dbReference>
<reference evidence="3 4" key="1">
    <citation type="submission" date="2019-12" db="EMBL/GenBank/DDBJ databases">
        <title>Complete genome sequence of Algicella marina strain 9Alg 56(T) isolated from the red alga Tichocarpus crinitus.</title>
        <authorList>
            <person name="Kim S.-G."/>
            <person name="Nedashkovskaya O.I."/>
        </authorList>
    </citation>
    <scope>NUCLEOTIDE SEQUENCE [LARGE SCALE GENOMIC DNA]</scope>
    <source>
        <strain evidence="3 4">9Alg 56</strain>
    </source>
</reference>
<organism evidence="3 4">
    <name type="scientific">Algicella marina</name>
    <dbReference type="NCBI Taxonomy" id="2683284"/>
    <lineage>
        <taxon>Bacteria</taxon>
        <taxon>Pseudomonadati</taxon>
        <taxon>Pseudomonadota</taxon>
        <taxon>Alphaproteobacteria</taxon>
        <taxon>Rhodobacterales</taxon>
        <taxon>Paracoccaceae</taxon>
        <taxon>Algicella</taxon>
    </lineage>
</organism>
<accession>A0A6P1SWK6</accession>
<proteinExistence type="predicted"/>
<dbReference type="AlphaFoldDB" id="A0A6P1SWK6"/>
<evidence type="ECO:0000256" key="1">
    <source>
        <dbReference type="SAM" id="MobiDB-lite"/>
    </source>
</evidence>
<dbReference type="GO" id="GO:0006417">
    <property type="term" value="P:regulation of translation"/>
    <property type="evidence" value="ECO:0007669"/>
    <property type="project" value="TreeGrafter"/>
</dbReference>
<feature type="domain" description="Anti-sigma K factor RskA C-terminal" evidence="2">
    <location>
        <begin position="96"/>
        <end position="215"/>
    </location>
</feature>
<dbReference type="EMBL" id="CP046620">
    <property type="protein sequence ID" value="QHQ34828.1"/>
    <property type="molecule type" value="Genomic_DNA"/>
</dbReference>
<dbReference type="Proteomes" id="UP000464495">
    <property type="component" value="Chromosome"/>
</dbReference>
<protein>
    <recommendedName>
        <fullName evidence="2">Anti-sigma K factor RskA C-terminal domain-containing protein</fullName>
    </recommendedName>
</protein>
<dbReference type="KEGG" id="amaq:GO499_06250"/>
<dbReference type="InterPro" id="IPR018764">
    <property type="entry name" value="RskA_C"/>
</dbReference>
<sequence length="224" mass="23764">MSIEDEIEGDEALAAEYALGLLDGDELIEAERRYRAMPGFRADVAEWQERLAVLAEEVAPEAVAASVKRRLEERLFGAPASSGGFLSRLWLWQGATAGLAAVVAGLLLLQPAETPRYLSEIASADGELRVLVTYDAASGNITVRLREGEPVPGRALQLWAAEGQGAPVSVGVLPEGEAFVFDLPSTLNVRDEGFHFAISDEPPGGSPTGLPTGDVLAQGEPEQI</sequence>
<evidence type="ECO:0000259" key="2">
    <source>
        <dbReference type="Pfam" id="PF10099"/>
    </source>
</evidence>
<evidence type="ECO:0000313" key="3">
    <source>
        <dbReference type="EMBL" id="QHQ34828.1"/>
    </source>
</evidence>
<dbReference type="Pfam" id="PF10099">
    <property type="entry name" value="RskA_C"/>
    <property type="match status" value="1"/>
</dbReference>
<dbReference type="GO" id="GO:0005886">
    <property type="term" value="C:plasma membrane"/>
    <property type="evidence" value="ECO:0007669"/>
    <property type="project" value="InterPro"/>
</dbReference>
<evidence type="ECO:0000313" key="4">
    <source>
        <dbReference type="Proteomes" id="UP000464495"/>
    </source>
</evidence>
<name>A0A6P1SWK6_9RHOB</name>
<dbReference type="PANTHER" id="PTHR37461:SF1">
    <property type="entry name" value="ANTI-SIGMA-K FACTOR RSKA"/>
    <property type="match status" value="1"/>
</dbReference>